<keyword evidence="1" id="KW-0472">Membrane</keyword>
<dbReference type="Proteomes" id="UP001597510">
    <property type="component" value="Unassembled WGS sequence"/>
</dbReference>
<organism evidence="2 3">
    <name type="scientific">Emticicia soli</name>
    <dbReference type="NCBI Taxonomy" id="2027878"/>
    <lineage>
        <taxon>Bacteria</taxon>
        <taxon>Pseudomonadati</taxon>
        <taxon>Bacteroidota</taxon>
        <taxon>Cytophagia</taxon>
        <taxon>Cytophagales</taxon>
        <taxon>Leadbetterellaceae</taxon>
        <taxon>Emticicia</taxon>
    </lineage>
</organism>
<evidence type="ECO:0000256" key="1">
    <source>
        <dbReference type="SAM" id="Phobius"/>
    </source>
</evidence>
<name>A0ABW5JBS6_9BACT</name>
<feature type="transmembrane region" description="Helical" evidence="1">
    <location>
        <begin position="20"/>
        <end position="40"/>
    </location>
</feature>
<evidence type="ECO:0000313" key="3">
    <source>
        <dbReference type="Proteomes" id="UP001597510"/>
    </source>
</evidence>
<feature type="transmembrane region" description="Helical" evidence="1">
    <location>
        <begin position="174"/>
        <end position="198"/>
    </location>
</feature>
<comment type="caution">
    <text evidence="2">The sequence shown here is derived from an EMBL/GenBank/DDBJ whole genome shotgun (WGS) entry which is preliminary data.</text>
</comment>
<reference evidence="3" key="1">
    <citation type="journal article" date="2019" name="Int. J. Syst. Evol. Microbiol.">
        <title>The Global Catalogue of Microorganisms (GCM) 10K type strain sequencing project: providing services to taxonomists for standard genome sequencing and annotation.</title>
        <authorList>
            <consortium name="The Broad Institute Genomics Platform"/>
            <consortium name="The Broad Institute Genome Sequencing Center for Infectious Disease"/>
            <person name="Wu L."/>
            <person name="Ma J."/>
        </authorList>
    </citation>
    <scope>NUCLEOTIDE SEQUENCE [LARGE SCALE GENOMIC DNA]</scope>
    <source>
        <strain evidence="3">KCTC 52344</strain>
    </source>
</reference>
<accession>A0ABW5JBS6</accession>
<evidence type="ECO:0000313" key="2">
    <source>
        <dbReference type="EMBL" id="MFD2523238.1"/>
    </source>
</evidence>
<keyword evidence="1" id="KW-1133">Transmembrane helix</keyword>
<protein>
    <recommendedName>
        <fullName evidence="4">PH domain-containing protein</fullName>
    </recommendedName>
</protein>
<keyword evidence="1" id="KW-0812">Transmembrane</keyword>
<feature type="transmembrane region" description="Helical" evidence="1">
    <location>
        <begin position="52"/>
        <end position="75"/>
    </location>
</feature>
<proteinExistence type="predicted"/>
<keyword evidence="3" id="KW-1185">Reference proteome</keyword>
<sequence length="246" mass="28464">MLETKEQIILVSNPFNIKSFLKPLLLLMILFGAAIISLLIGFCESSEEGIHLILGPICLVLFLIVFVYTLSLKVLTITDLNIRAKGKVGKEFVIERQRIVSFDEEHFKTVYRPRKEWDELVLYTDKGFVKITSFSYDDYEKIKEILTHDLPKRINKEINLKNKSLNEALIESRILITLGIAFALGPMLVVVDVLSHFFEGNTQIYRLHEASFYLLTLSFVGFAYAAYKRRRKYKSLLREMGVRAKF</sequence>
<dbReference type="EMBL" id="JBHULC010000027">
    <property type="protein sequence ID" value="MFD2523238.1"/>
    <property type="molecule type" value="Genomic_DNA"/>
</dbReference>
<gene>
    <name evidence="2" type="ORF">ACFSR2_20230</name>
</gene>
<evidence type="ECO:0008006" key="4">
    <source>
        <dbReference type="Google" id="ProtNLM"/>
    </source>
</evidence>
<feature type="transmembrane region" description="Helical" evidence="1">
    <location>
        <begin position="210"/>
        <end position="227"/>
    </location>
</feature>